<dbReference type="EMBL" id="HBUF01015682">
    <property type="protein sequence ID" value="CAG6609671.1"/>
    <property type="molecule type" value="Transcribed_RNA"/>
</dbReference>
<protein>
    <submittedName>
        <fullName evidence="2">Kelch domain-containing protein 4</fullName>
    </submittedName>
</protein>
<dbReference type="PANTHER" id="PTHR46063:SF1">
    <property type="entry name" value="KELCH DOMAIN-CONTAINING PROTEIN 4"/>
    <property type="match status" value="1"/>
</dbReference>
<proteinExistence type="predicted"/>
<feature type="compositionally biased region" description="Acidic residues" evidence="1">
    <location>
        <begin position="478"/>
        <end position="500"/>
    </location>
</feature>
<feature type="compositionally biased region" description="Basic residues" evidence="1">
    <location>
        <begin position="1"/>
        <end position="10"/>
    </location>
</feature>
<feature type="compositionally biased region" description="Basic and acidic residues" evidence="1">
    <location>
        <begin position="11"/>
        <end position="20"/>
    </location>
</feature>
<reference evidence="2" key="1">
    <citation type="submission" date="2021-05" db="EMBL/GenBank/DDBJ databases">
        <authorList>
            <person name="Alioto T."/>
            <person name="Alioto T."/>
            <person name="Gomez Garrido J."/>
        </authorList>
    </citation>
    <scope>NUCLEOTIDE SEQUENCE</scope>
</reference>
<dbReference type="EMBL" id="HBUF01015684">
    <property type="protein sequence ID" value="CAG6609679.1"/>
    <property type="molecule type" value="Transcribed_RNA"/>
</dbReference>
<name>A0A8D8LH94_9HEMI</name>
<organism evidence="2">
    <name type="scientific">Cacopsylla melanoneura</name>
    <dbReference type="NCBI Taxonomy" id="428564"/>
    <lineage>
        <taxon>Eukaryota</taxon>
        <taxon>Metazoa</taxon>
        <taxon>Ecdysozoa</taxon>
        <taxon>Arthropoda</taxon>
        <taxon>Hexapoda</taxon>
        <taxon>Insecta</taxon>
        <taxon>Pterygota</taxon>
        <taxon>Neoptera</taxon>
        <taxon>Paraneoptera</taxon>
        <taxon>Hemiptera</taxon>
        <taxon>Sternorrhyncha</taxon>
        <taxon>Psylloidea</taxon>
        <taxon>Psyllidae</taxon>
        <taxon>Psyllinae</taxon>
        <taxon>Cacopsylla</taxon>
    </lineage>
</organism>
<dbReference type="EMBL" id="HBUF01015683">
    <property type="protein sequence ID" value="CAG6609675.1"/>
    <property type="molecule type" value="Transcribed_RNA"/>
</dbReference>
<dbReference type="InterPro" id="IPR052588">
    <property type="entry name" value="Kelch_domain_protein"/>
</dbReference>
<evidence type="ECO:0000313" key="2">
    <source>
        <dbReference type="EMBL" id="CAG6609675.1"/>
    </source>
</evidence>
<dbReference type="Pfam" id="PF13415">
    <property type="entry name" value="Beta-prop_FBX42"/>
    <property type="match status" value="1"/>
</dbReference>
<feature type="region of interest" description="Disordered" evidence="1">
    <location>
        <begin position="1"/>
        <end position="20"/>
    </location>
</feature>
<dbReference type="EMBL" id="HBUF01015685">
    <property type="protein sequence ID" value="CAG6609683.1"/>
    <property type="molecule type" value="Transcribed_RNA"/>
</dbReference>
<dbReference type="AlphaFoldDB" id="A0A8D8LH94"/>
<accession>A0A8D8LH94</accession>
<dbReference type="PANTHER" id="PTHR46063">
    <property type="entry name" value="KELCH DOMAIN-CONTAINING PROTEIN"/>
    <property type="match status" value="1"/>
</dbReference>
<feature type="region of interest" description="Disordered" evidence="1">
    <location>
        <begin position="473"/>
        <end position="500"/>
    </location>
</feature>
<dbReference type="EMBL" id="HBUF01015681">
    <property type="protein sequence ID" value="CAG6609667.1"/>
    <property type="molecule type" value="Transcribed_RNA"/>
</dbReference>
<dbReference type="SUPFAM" id="SSF117281">
    <property type="entry name" value="Kelch motif"/>
    <property type="match status" value="1"/>
</dbReference>
<evidence type="ECO:0000256" key="1">
    <source>
        <dbReference type="SAM" id="MobiDB-lite"/>
    </source>
</evidence>
<dbReference type="InterPro" id="IPR015915">
    <property type="entry name" value="Kelch-typ_b-propeller"/>
</dbReference>
<sequence>MGKKDKKNKGKGAEKTAAKTEKKLCQKLRKRLATLGEEDIEKIVKDIEAEEKRKNKVIEKVVPEPSRRANFSFVPHPDKDQLILFGGEFYDGQKTKMFNDLFFYNIAKNEWRLISAPGAPPPRCSHQMVPLSADKGQLWLFGGEFSSASESQFHHYKDLWVFRMAEKKWEKVVCKDTPPSRSGHRMICVKKHLVVFGGFHDNLRECKYYNDVHIFNLETYSWKRIEPVGTGPSPRSGCQMVPLPDGGILISGGYSKQTVKKDVDKGVVHTDSFVLTPDKNDFENGKWKWSRVKTCGVKISPRSSFPLCLAPPHWAYAFGGVMDIDQDEDDDMESEFYNDLYVLNLESMTWRTVTVSEKASNKMDVEGEQEVEGVEMEEEKVLADDGVFKVTQGPARSVPVLKEGSSEGSVVFTPRPRMSCGMAVKHGVLYLYGGLFEKDEVQYTLADFYSLDLKKLNEWKIILEDNLLNHDWHKEESSDSDDSEEDISEDEEDSDEDMDD</sequence>
<dbReference type="Gene3D" id="2.120.10.80">
    <property type="entry name" value="Kelch-type beta propeller"/>
    <property type="match status" value="2"/>
</dbReference>